<keyword evidence="3" id="KW-1185">Reference proteome</keyword>
<dbReference type="EMBL" id="JAVEPI010000002">
    <property type="protein sequence ID" value="KAK1443562.1"/>
    <property type="molecule type" value="Genomic_DNA"/>
</dbReference>
<evidence type="ECO:0000256" key="1">
    <source>
        <dbReference type="SAM" id="MobiDB-lite"/>
    </source>
</evidence>
<dbReference type="GO" id="GO:1990072">
    <property type="term" value="C:TRAPPIII protein complex"/>
    <property type="evidence" value="ECO:0007669"/>
    <property type="project" value="TreeGrafter"/>
</dbReference>
<dbReference type="AlphaFoldDB" id="A0AAD8LRZ7"/>
<organism evidence="2 3">
    <name type="scientific">Babesia gibsoni</name>
    <dbReference type="NCBI Taxonomy" id="33632"/>
    <lineage>
        <taxon>Eukaryota</taxon>
        <taxon>Sar</taxon>
        <taxon>Alveolata</taxon>
        <taxon>Apicomplexa</taxon>
        <taxon>Aconoidasida</taxon>
        <taxon>Piroplasmida</taxon>
        <taxon>Babesiidae</taxon>
        <taxon>Babesia</taxon>
    </lineage>
</organism>
<accession>A0AAD8LRZ7</accession>
<evidence type="ECO:0000313" key="3">
    <source>
        <dbReference type="Proteomes" id="UP001230268"/>
    </source>
</evidence>
<evidence type="ECO:0000313" key="2">
    <source>
        <dbReference type="EMBL" id="KAK1443562.1"/>
    </source>
</evidence>
<gene>
    <name evidence="2" type="ORF">BgAZ_204380</name>
</gene>
<dbReference type="PANTHER" id="PTHR12975">
    <property type="entry name" value="TRANSPORT PROTEIN TRAPP"/>
    <property type="match status" value="1"/>
</dbReference>
<feature type="region of interest" description="Disordered" evidence="1">
    <location>
        <begin position="223"/>
        <end position="249"/>
    </location>
</feature>
<comment type="caution">
    <text evidence="2">The sequence shown here is derived from an EMBL/GenBank/DDBJ whole genome shotgun (WGS) entry which is preliminary data.</text>
</comment>
<dbReference type="InterPro" id="IPR024420">
    <property type="entry name" value="TRAPP_III_complex_Trs85"/>
</dbReference>
<reference evidence="2" key="1">
    <citation type="submission" date="2023-08" db="EMBL/GenBank/DDBJ databases">
        <title>Draft sequence of the Babesia gibsoni genome.</title>
        <authorList>
            <person name="Yamagishi J.Y."/>
            <person name="Xuan X.X."/>
        </authorList>
    </citation>
    <scope>NUCLEOTIDE SEQUENCE</scope>
    <source>
        <strain evidence="2">Azabu</strain>
    </source>
</reference>
<name>A0AAD8LRZ7_BABGI</name>
<protein>
    <submittedName>
        <fullName evidence="2">Uncharacterized protein</fullName>
    </submittedName>
</protein>
<proteinExistence type="predicted"/>
<sequence>MTAQVCSPQALFEQLFEEFLVTSILVRTTAAAKEKINAAGFQSSSKLIKRVLRNNPNGTAAAVSRFEEEEDLSHFDEGDFEGHLLDAIERNISNVDEYGLDIAGYPPWFTEWAVTLAKLLRISRRKRLSIPLESRGILLFCSHDDSEEKVIAMLGEATSDMPRSVCVLGTDDRMVFHEKLKETYTNEPMQFVLKPDSESLSSSINDGDLLDFLLKVSESHAAVRKPDESNQKKKKAIPHISSNAARSKPTDEDLIAMRSIILCMEEELQGTTPRGYTDIVCSGSDYEIQGLAYIYSALSHVKALAKAQGSSKTPSEGKPDDSVNIGKAISDLDKAITVLLKYDCKWDAMLAAVFMATIGKDVEARKLGTISATMELQSRSDFARAALSLELCTFNSEKQRKRMFYLVMAGQLYVQAGLQKLTKRCFLLALPLYKEKGWNLASDFLHGALSRFEPLFCIDALNGISDNCDLINCHTRLSYDDIFFRPSWCNPDREMTHLRKLMKLTNSPCSNDLIAEKNASTVVSCAYTIYPALLYGKHEIPLVNDVMPFLVRIPFVLLRSVEGIPGKNCELVLIDSTSVSRETPTDHPYNTADDFELQEVAITNIVKAKAERDPTWKVFHDFITDYGNISYRLDTDPSGYSIPKQKTNPKSNYLLGTYSVVKMEFINPLHINMHCDEFHLLVEDDKEKWWESATVIKMETTEAGKDQEKFVYLIEGERRLVHLMFKVTKPGTFRITGFAWKLFGRVQCWVPLYLSGQRKTKGDPLKNERTESLRSYVDARQNNAGLSFSIVEAYPQVNISLSKVKRLPANMKPLNKDDENLITLKHYFEAVNVDEPDEFKNNGYLSMGDALSGEFVITRIAIKNIGDKPIHSVTLHLKTSGKCSIMNYPLAYYSQSNRVDVIWGDMAKCNLGSITGKKVYEVTLKTAKDDLISPGGVLSIFILMVPLAEEAPSILCIQGRLTISSKNYNVEGNMAFWRFYMSTVGITADYNYDHSLNDMVQCTVTNNAKKDMRSICFYDESGKKVIPCVSSPTFSEGDVALSVRRGCRLTTAIPHKPGSMNLKLCWECDDAFGLITFNVPVDNSPSLLVKIRTDTPSVKYTGAPSIVRIEYVFENPTTVTIPSIQVEAKPKSVWGGRHNWFYVGIMTGEIQEIPPRQSKQIAFDVVLPLPGVYLFSHEDISVKYSRRIGMKPCNELIIPVE</sequence>
<dbReference type="PANTHER" id="PTHR12975:SF6">
    <property type="entry name" value="TRAFFICKING PROTEIN PARTICLE COMPLEX SUBUNIT 8"/>
    <property type="match status" value="1"/>
</dbReference>
<dbReference type="Proteomes" id="UP001230268">
    <property type="component" value="Unassembled WGS sequence"/>
</dbReference>